<sequence>MSSIKPITVYGHLGATPNPPKVLILLKLLGLPYTHIEKALTDDPTVEDGIKHTNFTAINPNGRIPAITDPNQNDINVWESAAILQYLAEVYDKDYKFSGKDLEERTLINEWIAFQISGQAPMSGQFLWFSVDRLHKAKYGEQAPEHVIIRFKNEVRRIYGVLNAHLEKQKAKGSDWIVADRLTIADVAWIPWARIIPAFDPTLLEELPAFKAWLERMDALPAVKETYAELNPPPMA</sequence>
<dbReference type="Proteomes" id="UP001373714">
    <property type="component" value="Unassembled WGS sequence"/>
</dbReference>
<dbReference type="AlphaFoldDB" id="A0AAV9UD96"/>
<dbReference type="EMBL" id="JAVHNS010000011">
    <property type="protein sequence ID" value="KAK6340131.1"/>
    <property type="molecule type" value="Genomic_DNA"/>
</dbReference>
<evidence type="ECO:0000313" key="5">
    <source>
        <dbReference type="Proteomes" id="UP001373714"/>
    </source>
</evidence>
<dbReference type="InterPro" id="IPR010987">
    <property type="entry name" value="Glutathione-S-Trfase_C-like"/>
</dbReference>
<feature type="domain" description="GST C-terminal" evidence="3">
    <location>
        <begin position="101"/>
        <end position="235"/>
    </location>
</feature>
<comment type="caution">
    <text evidence="4">The sequence shown here is derived from an EMBL/GenBank/DDBJ whole genome shotgun (WGS) entry which is preliminary data.</text>
</comment>
<dbReference type="PANTHER" id="PTHR44051">
    <property type="entry name" value="GLUTATHIONE S-TRANSFERASE-RELATED"/>
    <property type="match status" value="1"/>
</dbReference>
<dbReference type="SUPFAM" id="SSF47616">
    <property type="entry name" value="GST C-terminal domain-like"/>
    <property type="match status" value="1"/>
</dbReference>
<name>A0AAV9UD96_9PEZI</name>
<dbReference type="SFLD" id="SFLDS00019">
    <property type="entry name" value="Glutathione_Transferase_(cytos"/>
    <property type="match status" value="1"/>
</dbReference>
<dbReference type="PROSITE" id="PS50405">
    <property type="entry name" value="GST_CTER"/>
    <property type="match status" value="1"/>
</dbReference>
<dbReference type="PANTHER" id="PTHR44051:SF3">
    <property type="entry name" value="TRANSCRIPTIONAL REGULATOR URE2"/>
    <property type="match status" value="1"/>
</dbReference>
<dbReference type="SUPFAM" id="SSF52833">
    <property type="entry name" value="Thioredoxin-like"/>
    <property type="match status" value="1"/>
</dbReference>
<dbReference type="SFLD" id="SFLDG00358">
    <property type="entry name" value="Main_(cytGST)"/>
    <property type="match status" value="1"/>
</dbReference>
<keyword evidence="5" id="KW-1185">Reference proteome</keyword>
<proteinExistence type="inferred from homology"/>
<evidence type="ECO:0000259" key="2">
    <source>
        <dbReference type="PROSITE" id="PS50404"/>
    </source>
</evidence>
<dbReference type="Pfam" id="PF00043">
    <property type="entry name" value="GST_C"/>
    <property type="match status" value="1"/>
</dbReference>
<protein>
    <recommendedName>
        <fullName evidence="6">Glutathione S-transferase</fullName>
    </recommendedName>
</protein>
<dbReference type="InterPro" id="IPR040079">
    <property type="entry name" value="Glutathione_S-Trfase"/>
</dbReference>
<evidence type="ECO:0000256" key="1">
    <source>
        <dbReference type="ARBA" id="ARBA00007409"/>
    </source>
</evidence>
<dbReference type="Gene3D" id="1.20.1050.130">
    <property type="match status" value="1"/>
</dbReference>
<evidence type="ECO:0008006" key="6">
    <source>
        <dbReference type="Google" id="ProtNLM"/>
    </source>
</evidence>
<dbReference type="Pfam" id="PF13409">
    <property type="entry name" value="GST_N_2"/>
    <property type="match status" value="1"/>
</dbReference>
<organism evidence="4 5">
    <name type="scientific">Orbilia blumenaviensis</name>
    <dbReference type="NCBI Taxonomy" id="1796055"/>
    <lineage>
        <taxon>Eukaryota</taxon>
        <taxon>Fungi</taxon>
        <taxon>Dikarya</taxon>
        <taxon>Ascomycota</taxon>
        <taxon>Pezizomycotina</taxon>
        <taxon>Orbiliomycetes</taxon>
        <taxon>Orbiliales</taxon>
        <taxon>Orbiliaceae</taxon>
        <taxon>Orbilia</taxon>
    </lineage>
</organism>
<accession>A0AAV9UD96</accession>
<comment type="similarity">
    <text evidence="1">Belongs to the GST superfamily.</text>
</comment>
<evidence type="ECO:0000313" key="4">
    <source>
        <dbReference type="EMBL" id="KAK6340131.1"/>
    </source>
</evidence>
<dbReference type="PROSITE" id="PS50404">
    <property type="entry name" value="GST_NTER"/>
    <property type="match status" value="1"/>
</dbReference>
<dbReference type="InterPro" id="IPR004045">
    <property type="entry name" value="Glutathione_S-Trfase_N"/>
</dbReference>
<dbReference type="InterPro" id="IPR004046">
    <property type="entry name" value="GST_C"/>
</dbReference>
<evidence type="ECO:0000259" key="3">
    <source>
        <dbReference type="PROSITE" id="PS50405"/>
    </source>
</evidence>
<feature type="domain" description="GST N-terminal" evidence="2">
    <location>
        <begin position="6"/>
        <end position="95"/>
    </location>
</feature>
<gene>
    <name evidence="4" type="ORF">TWF730_001902</name>
</gene>
<reference evidence="4 5" key="1">
    <citation type="submission" date="2019-10" db="EMBL/GenBank/DDBJ databases">
        <authorList>
            <person name="Palmer J.M."/>
        </authorList>
    </citation>
    <scope>NUCLEOTIDE SEQUENCE [LARGE SCALE GENOMIC DNA]</scope>
    <source>
        <strain evidence="4 5">TWF730</strain>
    </source>
</reference>
<dbReference type="InterPro" id="IPR036282">
    <property type="entry name" value="Glutathione-S-Trfase_C_sf"/>
</dbReference>
<dbReference type="InterPro" id="IPR036249">
    <property type="entry name" value="Thioredoxin-like_sf"/>
</dbReference>